<evidence type="ECO:0000256" key="3">
    <source>
        <dbReference type="PROSITE-ProRule" id="PRU00023"/>
    </source>
</evidence>
<sequence length="1095" mass="121738">MCRPLQCAVQSVQFATTNYLLEYHEWVIPKLQKNQEDYVATVDTISAVLWGLAVEDNLDFTKDPTIIDTTLSLTTDELGKHAMMAVAATNTQALGKLLRDPRFKVASFADDDGNSLLHLALRRCRGANLDRLGVVLLLLDAGCDVSRTNRKGLDPLQSWNWLADDEENLTANELESFDQAAHLLTDHGARCDRQSPENRTALHLHIDQPCRLRALLKHQPAESVKKAMETVDNDGYTPLTLSLWKMHVRSASILLAQHTSITSEMAQSPIMAPSLAVRAGDEHIFDSLMRSGVNSISEGTKTLLHYVGPHTSVQFVRRLKTLYAYAEDYAQRSNGYTPLESYLTSCLEIDGVTNINDLVIDELSISDTPKSEMSKAATWDCFTSRILRNAMQLPISRTGILTDEDEKDDRQLVAKAAGTSLIRLGYLQSFESCLGKSGIIPLMQSFSSSQSLMAAFRGGVSVLTEIHSDIKHGVKKDWHDKMDWRRKCELSSGITNIDIPGQQTVVGPQRLRDKTLARVFRNAIDMDNLALCKSLYADGFDLATPLNDCAGGSLLVEAIDQERIAIAEWILQQGVSVTTAVCDSEPVESAIHLVLANADLVDMLPVSLENYAKNGGMLLGETPNMVSTAVLGNNIEGLRVLLQHAKDNQCYYGSLWSIHPDRVVSALIHEVDISTGWTPLHKAADQGALKAIKTLLESGADINAVDSKFQTPLHIAIASRRDIEEAVALHLIQEGANLERRDFSSKTPAIKAAAFRRTRTLAALVNANVDIHVTEHYLKTTLHYLVREGSVMAFADLIYRGADPYRMDMDGCSAFNQAIKDPSFISFLLNSNLRLEDSAPLPWDCWYENEAAWLTTAYPLFRKRYGLQELGHFANLAPADGQTPLCKAAKRGSVLAVENLLELGAHIDQEGCLSGSALMAACEFGRKDLVKYLVRRGASLSYTGSNGFRSAYESAKGHEEILKWLLVDRFVDQLKLKDDSDGNFDNVKDRGAFLWGGPIKAELVISGQMERLPHESSREYWSWLMKEKVKWRGKTLPPNTRRRTISPSKIVPQETVRIHTQGYNFNGHEGDWFSKKMPKIQSDGECWYVSYIDTP</sequence>
<keyword evidence="5" id="KW-1185">Reference proteome</keyword>
<evidence type="ECO:0000313" key="4">
    <source>
        <dbReference type="EMBL" id="KAK2760995.1"/>
    </source>
</evidence>
<comment type="caution">
    <text evidence="4">The sequence shown here is derived from an EMBL/GenBank/DDBJ whole genome shotgun (WGS) entry which is preliminary data.</text>
</comment>
<dbReference type="AlphaFoldDB" id="A0AAD9YG81"/>
<keyword evidence="2 3" id="KW-0040">ANK repeat</keyword>
<dbReference type="Proteomes" id="UP001281614">
    <property type="component" value="Unassembled WGS sequence"/>
</dbReference>
<evidence type="ECO:0000313" key="5">
    <source>
        <dbReference type="Proteomes" id="UP001281614"/>
    </source>
</evidence>
<dbReference type="Gene3D" id="1.25.40.20">
    <property type="entry name" value="Ankyrin repeat-containing domain"/>
    <property type="match status" value="4"/>
</dbReference>
<feature type="repeat" description="ANK" evidence="3">
    <location>
        <begin position="675"/>
        <end position="707"/>
    </location>
</feature>
<dbReference type="PANTHER" id="PTHR24198">
    <property type="entry name" value="ANKYRIN REPEAT AND PROTEIN KINASE DOMAIN-CONTAINING PROTEIN"/>
    <property type="match status" value="1"/>
</dbReference>
<feature type="repeat" description="ANK" evidence="3">
    <location>
        <begin position="708"/>
        <end position="743"/>
    </location>
</feature>
<organism evidence="4 5">
    <name type="scientific">Colletotrichum kahawae</name>
    <name type="common">Coffee berry disease fungus</name>
    <dbReference type="NCBI Taxonomy" id="34407"/>
    <lineage>
        <taxon>Eukaryota</taxon>
        <taxon>Fungi</taxon>
        <taxon>Dikarya</taxon>
        <taxon>Ascomycota</taxon>
        <taxon>Pezizomycotina</taxon>
        <taxon>Sordariomycetes</taxon>
        <taxon>Hypocreomycetidae</taxon>
        <taxon>Glomerellales</taxon>
        <taxon>Glomerellaceae</taxon>
        <taxon>Colletotrichum</taxon>
        <taxon>Colletotrichum gloeosporioides species complex</taxon>
    </lineage>
</organism>
<accession>A0AAD9YG81</accession>
<dbReference type="Pfam" id="PF12796">
    <property type="entry name" value="Ank_2"/>
    <property type="match status" value="2"/>
</dbReference>
<reference evidence="4" key="1">
    <citation type="submission" date="2023-02" db="EMBL/GenBank/DDBJ databases">
        <title>Colletotrichum kahawae CIFC_Que2 genome sequencing and assembly.</title>
        <authorList>
            <person name="Baroncelli R."/>
        </authorList>
    </citation>
    <scope>NUCLEOTIDE SEQUENCE</scope>
    <source>
        <strain evidence="4">CIFC_Que2</strain>
    </source>
</reference>
<dbReference type="PROSITE" id="PS50297">
    <property type="entry name" value="ANK_REP_REGION"/>
    <property type="match status" value="2"/>
</dbReference>
<dbReference type="PANTHER" id="PTHR24198:SF165">
    <property type="entry name" value="ANKYRIN REPEAT-CONTAINING PROTEIN-RELATED"/>
    <property type="match status" value="1"/>
</dbReference>
<dbReference type="InterPro" id="IPR036770">
    <property type="entry name" value="Ankyrin_rpt-contain_sf"/>
</dbReference>
<gene>
    <name evidence="4" type="ORF">CKAH01_16445</name>
</gene>
<name>A0AAD9YG81_COLKA</name>
<dbReference type="EMBL" id="VYYT01000167">
    <property type="protein sequence ID" value="KAK2760995.1"/>
    <property type="molecule type" value="Genomic_DNA"/>
</dbReference>
<dbReference type="SMART" id="SM00248">
    <property type="entry name" value="ANK"/>
    <property type="match status" value="10"/>
</dbReference>
<feature type="repeat" description="ANK" evidence="3">
    <location>
        <begin position="880"/>
        <end position="912"/>
    </location>
</feature>
<keyword evidence="1" id="KW-0677">Repeat</keyword>
<proteinExistence type="predicted"/>
<protein>
    <submittedName>
        <fullName evidence="4">Ankyrin isoform</fullName>
    </submittedName>
</protein>
<evidence type="ECO:0000256" key="2">
    <source>
        <dbReference type="ARBA" id="ARBA00023043"/>
    </source>
</evidence>
<feature type="repeat" description="ANK" evidence="3">
    <location>
        <begin position="112"/>
        <end position="150"/>
    </location>
</feature>
<evidence type="ECO:0000256" key="1">
    <source>
        <dbReference type="ARBA" id="ARBA00022737"/>
    </source>
</evidence>
<feature type="repeat" description="ANK" evidence="3">
    <location>
        <begin position="913"/>
        <end position="945"/>
    </location>
</feature>
<dbReference type="SUPFAM" id="SSF48403">
    <property type="entry name" value="Ankyrin repeat"/>
    <property type="match status" value="2"/>
</dbReference>
<dbReference type="InterPro" id="IPR002110">
    <property type="entry name" value="Ankyrin_rpt"/>
</dbReference>
<dbReference type="PROSITE" id="PS50088">
    <property type="entry name" value="ANK_REPEAT"/>
    <property type="match status" value="5"/>
</dbReference>